<organism evidence="3 4">
    <name type="scientific">Paenibacillus segetis</name>
    <dbReference type="NCBI Taxonomy" id="1325360"/>
    <lineage>
        <taxon>Bacteria</taxon>
        <taxon>Bacillati</taxon>
        <taxon>Bacillota</taxon>
        <taxon>Bacilli</taxon>
        <taxon>Bacillales</taxon>
        <taxon>Paenibacillaceae</taxon>
        <taxon>Paenibacillus</taxon>
    </lineage>
</organism>
<feature type="domain" description="ParB-like N-terminal" evidence="2">
    <location>
        <begin position="39"/>
        <end position="134"/>
    </location>
</feature>
<keyword evidence="4" id="KW-1185">Reference proteome</keyword>
<dbReference type="RefSeq" id="WP_229753596.1">
    <property type="nucleotide sequence ID" value="NZ_BMFT01000003.1"/>
</dbReference>
<dbReference type="PANTHER" id="PTHR33375">
    <property type="entry name" value="CHROMOSOME-PARTITIONING PROTEIN PARB-RELATED"/>
    <property type="match status" value="1"/>
</dbReference>
<name>A0ABQ1YS64_9BACL</name>
<dbReference type="SMART" id="SM00470">
    <property type="entry name" value="ParB"/>
    <property type="match status" value="1"/>
</dbReference>
<dbReference type="Proteomes" id="UP000659344">
    <property type="component" value="Unassembled WGS sequence"/>
</dbReference>
<dbReference type="PANTHER" id="PTHR33375:SF1">
    <property type="entry name" value="CHROMOSOME-PARTITIONING PROTEIN PARB-RELATED"/>
    <property type="match status" value="1"/>
</dbReference>
<accession>A0ABQ1YS64</accession>
<dbReference type="CDD" id="cd16408">
    <property type="entry name" value="ParB_N_like"/>
    <property type="match status" value="1"/>
</dbReference>
<evidence type="ECO:0000313" key="3">
    <source>
        <dbReference type="EMBL" id="GGH35032.1"/>
    </source>
</evidence>
<dbReference type="SUPFAM" id="SSF109709">
    <property type="entry name" value="KorB DNA-binding domain-like"/>
    <property type="match status" value="1"/>
</dbReference>
<evidence type="ECO:0000313" key="4">
    <source>
        <dbReference type="Proteomes" id="UP000659344"/>
    </source>
</evidence>
<sequence length="356" mass="40447">MNMPKPRITPKLGNIDELLKLSEHSSHNADSISSKGNIPSIPINKIRFFKDHPFHLYEGERLTDMVDSIAANGILVPVIIRTIEPDETGYEYEMLSGHNRMNAAQLVGLEQLPSIIKEHLSDEEALLYVVETNVLQRSFNDMRPSEKAKVLSISHSEMFSQGKRNDIIDELKKLENPQYNKENDTSAPMGQRSTSREKVAHEYGLSKNSVSRLLRIDKLIPGLKQRVDADELPLRCAVHLSYLSEGEQSMVEQSITDNGFKLDMKKSELLQGYSGRLSVEQTNKILSGEATRKPRSQTPPPFKLKHKVFSKYFTSQSKASEVEQIIDEALEMYFSHQQQYASAQNHKEADEHEPEL</sequence>
<evidence type="ECO:0000256" key="1">
    <source>
        <dbReference type="SAM" id="MobiDB-lite"/>
    </source>
</evidence>
<dbReference type="Gene3D" id="1.10.10.2830">
    <property type="match status" value="1"/>
</dbReference>
<dbReference type="EMBL" id="BMFT01000003">
    <property type="protein sequence ID" value="GGH35032.1"/>
    <property type="molecule type" value="Genomic_DNA"/>
</dbReference>
<evidence type="ECO:0000259" key="2">
    <source>
        <dbReference type="SMART" id="SM00470"/>
    </source>
</evidence>
<feature type="compositionally biased region" description="Polar residues" evidence="1">
    <location>
        <begin position="177"/>
        <end position="193"/>
    </location>
</feature>
<reference evidence="4" key="1">
    <citation type="journal article" date="2019" name="Int. J. Syst. Evol. Microbiol.">
        <title>The Global Catalogue of Microorganisms (GCM) 10K type strain sequencing project: providing services to taxonomists for standard genome sequencing and annotation.</title>
        <authorList>
            <consortium name="The Broad Institute Genomics Platform"/>
            <consortium name="The Broad Institute Genome Sequencing Center for Infectious Disease"/>
            <person name="Wu L."/>
            <person name="Ma J."/>
        </authorList>
    </citation>
    <scope>NUCLEOTIDE SEQUENCE [LARGE SCALE GENOMIC DNA]</scope>
    <source>
        <strain evidence="4">CGMCC 1.12769</strain>
    </source>
</reference>
<dbReference type="InterPro" id="IPR036086">
    <property type="entry name" value="ParB/Sulfiredoxin_sf"/>
</dbReference>
<dbReference type="InterPro" id="IPR050336">
    <property type="entry name" value="Chromosome_partition/occlusion"/>
</dbReference>
<feature type="region of interest" description="Disordered" evidence="1">
    <location>
        <begin position="175"/>
        <end position="198"/>
    </location>
</feature>
<dbReference type="SUPFAM" id="SSF110849">
    <property type="entry name" value="ParB/Sulfiredoxin"/>
    <property type="match status" value="1"/>
</dbReference>
<proteinExistence type="predicted"/>
<protein>
    <recommendedName>
        <fullName evidence="2">ParB-like N-terminal domain-containing protein</fullName>
    </recommendedName>
</protein>
<dbReference type="InterPro" id="IPR003115">
    <property type="entry name" value="ParB_N"/>
</dbReference>
<dbReference type="Pfam" id="PF02195">
    <property type="entry name" value="ParB_N"/>
    <property type="match status" value="1"/>
</dbReference>
<comment type="caution">
    <text evidence="3">The sequence shown here is derived from an EMBL/GenBank/DDBJ whole genome shotgun (WGS) entry which is preliminary data.</text>
</comment>
<gene>
    <name evidence="3" type="ORF">GCM10008013_41100</name>
</gene>
<dbReference type="Gene3D" id="3.90.1530.30">
    <property type="match status" value="1"/>
</dbReference>